<dbReference type="InterPro" id="IPR011034">
    <property type="entry name" value="Formyl_transferase-like_C_sf"/>
</dbReference>
<keyword evidence="3 6" id="KW-0378">Hydrolase</keyword>
<reference evidence="6" key="1">
    <citation type="submission" date="2022-11" db="EMBL/GenBank/DDBJ databases">
        <title>Nonomuraea corallina sp. nov., a new species of the genus Nonomuraea isolated from sea side sediment in Thai sea.</title>
        <authorList>
            <person name="Ngamcharungchit C."/>
            <person name="Matsumoto A."/>
            <person name="Suriyachadkun C."/>
            <person name="Panbangred W."/>
            <person name="Inahashi Y."/>
            <person name="Intra B."/>
        </authorList>
    </citation>
    <scope>NUCLEOTIDE SEQUENCE</scope>
    <source>
        <strain evidence="6">MCN248</strain>
    </source>
</reference>
<dbReference type="EMBL" id="JAPNNL010000293">
    <property type="protein sequence ID" value="MDA0638803.1"/>
    <property type="molecule type" value="Genomic_DNA"/>
</dbReference>
<gene>
    <name evidence="6" type="ORF">OUY22_35790</name>
</gene>
<dbReference type="SUPFAM" id="SSF50486">
    <property type="entry name" value="FMT C-terminal domain-like"/>
    <property type="match status" value="1"/>
</dbReference>
<feature type="region of interest" description="Disordered" evidence="5">
    <location>
        <begin position="40"/>
        <end position="116"/>
    </location>
</feature>
<dbReference type="Gene3D" id="3.10.300.10">
    <property type="entry name" value="Methylpurine-DNA glycosylase (MPG)"/>
    <property type="match status" value="1"/>
</dbReference>
<accession>A0ABT4SNH5</accession>
<evidence type="ECO:0000313" key="6">
    <source>
        <dbReference type="EMBL" id="MDA0638803.1"/>
    </source>
</evidence>
<organism evidence="6 7">
    <name type="scientific">Nonomuraea corallina</name>
    <dbReference type="NCBI Taxonomy" id="2989783"/>
    <lineage>
        <taxon>Bacteria</taxon>
        <taxon>Bacillati</taxon>
        <taxon>Actinomycetota</taxon>
        <taxon>Actinomycetes</taxon>
        <taxon>Streptosporangiales</taxon>
        <taxon>Streptosporangiaceae</taxon>
        <taxon>Nonomuraea</taxon>
    </lineage>
</organism>
<evidence type="ECO:0000256" key="4">
    <source>
        <dbReference type="ARBA" id="ARBA00023204"/>
    </source>
</evidence>
<keyword evidence="7" id="KW-1185">Reference proteome</keyword>
<dbReference type="GO" id="GO:0016798">
    <property type="term" value="F:hydrolase activity, acting on glycosyl bonds"/>
    <property type="evidence" value="ECO:0007669"/>
    <property type="project" value="UniProtKB-KW"/>
</dbReference>
<keyword evidence="2" id="KW-0227">DNA damage</keyword>
<evidence type="ECO:0000313" key="7">
    <source>
        <dbReference type="Proteomes" id="UP001144036"/>
    </source>
</evidence>
<sequence length="116" mass="12047">GPARLAVALGLLREHNGADAIWEGPPGAIPAVTRLTGAAPQVQEPPGMPAGSAVMLEGRPPEPAAIRSGPRTGISTAKDTPWRFWIDGDPTVSPYRAHVPRRRSSAATSVGEAPRS</sequence>
<evidence type="ECO:0000256" key="1">
    <source>
        <dbReference type="ARBA" id="ARBA00009232"/>
    </source>
</evidence>
<evidence type="ECO:0000256" key="3">
    <source>
        <dbReference type="ARBA" id="ARBA00022801"/>
    </source>
</evidence>
<keyword evidence="6" id="KW-0326">Glycosidase</keyword>
<evidence type="ECO:0000256" key="2">
    <source>
        <dbReference type="ARBA" id="ARBA00022763"/>
    </source>
</evidence>
<protein>
    <submittedName>
        <fullName evidence="6">DNA-3-methyladenine glycosylase</fullName>
        <ecNumber evidence="6">3.2.2.-</ecNumber>
    </submittedName>
</protein>
<proteinExistence type="inferred from homology"/>
<dbReference type="EC" id="3.2.2.-" evidence="6"/>
<keyword evidence="4" id="KW-0234">DNA repair</keyword>
<feature type="non-terminal residue" evidence="6">
    <location>
        <position position="1"/>
    </location>
</feature>
<dbReference type="InterPro" id="IPR036995">
    <property type="entry name" value="MPG_sf"/>
</dbReference>
<name>A0ABT4SNH5_9ACTN</name>
<dbReference type="InterPro" id="IPR003180">
    <property type="entry name" value="MPG"/>
</dbReference>
<evidence type="ECO:0000256" key="5">
    <source>
        <dbReference type="SAM" id="MobiDB-lite"/>
    </source>
</evidence>
<comment type="caution">
    <text evidence="6">The sequence shown here is derived from an EMBL/GenBank/DDBJ whole genome shotgun (WGS) entry which is preliminary data.</text>
</comment>
<dbReference type="Pfam" id="PF02245">
    <property type="entry name" value="Pur_DNA_glyco"/>
    <property type="match status" value="1"/>
</dbReference>
<dbReference type="Proteomes" id="UP001144036">
    <property type="component" value="Unassembled WGS sequence"/>
</dbReference>
<comment type="similarity">
    <text evidence="1">Belongs to the DNA glycosylase MPG family.</text>
</comment>
<dbReference type="RefSeq" id="WP_270159752.1">
    <property type="nucleotide sequence ID" value="NZ_JAPNNL010000293.1"/>
</dbReference>